<evidence type="ECO:0008006" key="4">
    <source>
        <dbReference type="Google" id="ProtNLM"/>
    </source>
</evidence>
<keyword evidence="3" id="KW-1185">Reference proteome</keyword>
<proteinExistence type="predicted"/>
<sequence length="385" mass="42800">MDDLLNLETLPPETETGTAVALLEATTLIAFTDKAKHEKLYADVEQEIADFVPDVTTDKGRKAVASLAFKVTKLKAGIDKAGLKLTEEARSQIDLVNASRRDIKARLEALADQAREPLTKWEEAEEKRIDYAKRMIVHIENVGKGLIGGEPQAFGILFHELDEKINISDLAEFEPAARKAMETARELLTVSYEAHKRAAADRAELERFRAAEAERLAQEEARAEAKRIAAERVAEAQRLADEAKEREVAAERAKVAEAERLAQAAEQARLAAIAEQQAKAKAEQDQRDREHAQALADAKRRADEAEAARMAEAKRIEDERLAKEKADRLAREADEKRQRDQKHRSQIMSAAKEALMQHADIPEDIAKRVVLAITGGNVPAVSIQF</sequence>
<dbReference type="Proteomes" id="UP000662572">
    <property type="component" value="Unassembled WGS sequence"/>
</dbReference>
<name>A0A918UMB1_9CAUL</name>
<reference evidence="2" key="1">
    <citation type="journal article" date="2014" name="Int. J. Syst. Evol. Microbiol.">
        <title>Complete genome sequence of Corynebacterium casei LMG S-19264T (=DSM 44701T), isolated from a smear-ripened cheese.</title>
        <authorList>
            <consortium name="US DOE Joint Genome Institute (JGI-PGF)"/>
            <person name="Walter F."/>
            <person name="Albersmeier A."/>
            <person name="Kalinowski J."/>
            <person name="Ruckert C."/>
        </authorList>
    </citation>
    <scope>NUCLEOTIDE SEQUENCE</scope>
    <source>
        <strain evidence="2">KCTC 32296</strain>
    </source>
</reference>
<protein>
    <recommendedName>
        <fullName evidence="4">DUF1351 domain-containing protein</fullName>
    </recommendedName>
</protein>
<accession>A0A918UMB1</accession>
<gene>
    <name evidence="2" type="ORF">GCM10011273_03520</name>
</gene>
<evidence type="ECO:0000313" key="2">
    <source>
        <dbReference type="EMBL" id="GGZ22007.1"/>
    </source>
</evidence>
<feature type="compositionally biased region" description="Basic and acidic residues" evidence="1">
    <location>
        <begin position="325"/>
        <end position="338"/>
    </location>
</feature>
<reference evidence="2" key="2">
    <citation type="submission" date="2020-09" db="EMBL/GenBank/DDBJ databases">
        <authorList>
            <person name="Sun Q."/>
            <person name="Kim S."/>
        </authorList>
    </citation>
    <scope>NUCLEOTIDE SEQUENCE</scope>
    <source>
        <strain evidence="2">KCTC 32296</strain>
    </source>
</reference>
<dbReference type="AlphaFoldDB" id="A0A918UMB1"/>
<evidence type="ECO:0000313" key="3">
    <source>
        <dbReference type="Proteomes" id="UP000662572"/>
    </source>
</evidence>
<feature type="region of interest" description="Disordered" evidence="1">
    <location>
        <begin position="325"/>
        <end position="345"/>
    </location>
</feature>
<dbReference type="RefSeq" id="WP_189484649.1">
    <property type="nucleotide sequence ID" value="NZ_BMZB01000001.1"/>
</dbReference>
<feature type="region of interest" description="Disordered" evidence="1">
    <location>
        <begin position="279"/>
        <end position="310"/>
    </location>
</feature>
<dbReference type="EMBL" id="BMZB01000001">
    <property type="protein sequence ID" value="GGZ22007.1"/>
    <property type="molecule type" value="Genomic_DNA"/>
</dbReference>
<comment type="caution">
    <text evidence="2">The sequence shown here is derived from an EMBL/GenBank/DDBJ whole genome shotgun (WGS) entry which is preliminary data.</text>
</comment>
<evidence type="ECO:0000256" key="1">
    <source>
        <dbReference type="SAM" id="MobiDB-lite"/>
    </source>
</evidence>
<organism evidence="2 3">
    <name type="scientific">Asticcacaulis endophyticus</name>
    <dbReference type="NCBI Taxonomy" id="1395890"/>
    <lineage>
        <taxon>Bacteria</taxon>
        <taxon>Pseudomonadati</taxon>
        <taxon>Pseudomonadota</taxon>
        <taxon>Alphaproteobacteria</taxon>
        <taxon>Caulobacterales</taxon>
        <taxon>Caulobacteraceae</taxon>
        <taxon>Asticcacaulis</taxon>
    </lineage>
</organism>